<dbReference type="EMBL" id="JASBWS010000014">
    <property type="protein sequence ID" value="KAJ9112748.1"/>
    <property type="molecule type" value="Genomic_DNA"/>
</dbReference>
<evidence type="ECO:0000313" key="2">
    <source>
        <dbReference type="Proteomes" id="UP001230649"/>
    </source>
</evidence>
<sequence length="351" mass="39533">MDAQASSGRTGKINWSYDDLAMVTSRYFPSGWQHTRILFVDEHANRSLNSFIKEVNPDLTILALFPKLLILVVKDYGDELLSWLTPLRSCLVEVWAPVSADVFAKIQEYPLWWPEHQEDCGKSVNSGAEGVDVPSPGSRLAATLFDLIFAKGDNPEPFSDVDSLDYPESGSNVPVASEKTRQEIQPIVLCTCQRLPFDHIGEICFMPNGFLLQGSGTGRLPSMIRQVHSDIKIFAGWNAADDRIQETLHSVFRVFGSLNYHDVNRARSLPTLLCFNSDIYLMLQFHDRPSISNATFVEIMQRVFDQYMLKLGHISACRSTSRVKRTTLLAIEFPAIKGLKKYRLELASEIA</sequence>
<gene>
    <name evidence="1" type="ORF">QFC20_002073</name>
</gene>
<keyword evidence="2" id="KW-1185">Reference proteome</keyword>
<name>A0ACC2WLW3_9TREE</name>
<dbReference type="Proteomes" id="UP001230649">
    <property type="component" value="Unassembled WGS sequence"/>
</dbReference>
<reference evidence="1" key="1">
    <citation type="submission" date="2023-04" db="EMBL/GenBank/DDBJ databases">
        <title>Draft Genome sequencing of Naganishia species isolated from polar environments using Oxford Nanopore Technology.</title>
        <authorList>
            <person name="Leo P."/>
            <person name="Venkateswaran K."/>
        </authorList>
    </citation>
    <scope>NUCLEOTIDE SEQUENCE</scope>
    <source>
        <strain evidence="1">MNA-CCFEE 5262</strain>
    </source>
</reference>
<proteinExistence type="predicted"/>
<organism evidence="1 2">
    <name type="scientific">Naganishia adeliensis</name>
    <dbReference type="NCBI Taxonomy" id="92952"/>
    <lineage>
        <taxon>Eukaryota</taxon>
        <taxon>Fungi</taxon>
        <taxon>Dikarya</taxon>
        <taxon>Basidiomycota</taxon>
        <taxon>Agaricomycotina</taxon>
        <taxon>Tremellomycetes</taxon>
        <taxon>Filobasidiales</taxon>
        <taxon>Filobasidiaceae</taxon>
        <taxon>Naganishia</taxon>
    </lineage>
</organism>
<protein>
    <submittedName>
        <fullName evidence="1">Uncharacterized protein</fullName>
    </submittedName>
</protein>
<comment type="caution">
    <text evidence="1">The sequence shown here is derived from an EMBL/GenBank/DDBJ whole genome shotgun (WGS) entry which is preliminary data.</text>
</comment>
<accession>A0ACC2WLW3</accession>
<evidence type="ECO:0000313" key="1">
    <source>
        <dbReference type="EMBL" id="KAJ9112748.1"/>
    </source>
</evidence>